<dbReference type="PROSITE" id="PS50112">
    <property type="entry name" value="PAS"/>
    <property type="match status" value="6"/>
</dbReference>
<dbReference type="PROSITE" id="PS50113">
    <property type="entry name" value="PAC"/>
    <property type="match status" value="7"/>
</dbReference>
<dbReference type="InterPro" id="IPR013655">
    <property type="entry name" value="PAS_fold_3"/>
</dbReference>
<keyword evidence="5 10" id="KW-0418">Kinase</keyword>
<reference evidence="10" key="1">
    <citation type="journal article" date="2015" name="Proc. Natl. Acad. Sci. U.S.A.">
        <title>Networks of energetic and metabolic interactions define dynamics in microbial communities.</title>
        <authorList>
            <person name="Embree M."/>
            <person name="Liu J.K."/>
            <person name="Al-Bassam M.M."/>
            <person name="Zengler K."/>
        </authorList>
    </citation>
    <scope>NUCLEOTIDE SEQUENCE</scope>
</reference>
<evidence type="ECO:0000256" key="5">
    <source>
        <dbReference type="ARBA" id="ARBA00022777"/>
    </source>
</evidence>
<dbReference type="InterPro" id="IPR013656">
    <property type="entry name" value="PAS_4"/>
</dbReference>
<feature type="domain" description="PAS" evidence="8">
    <location>
        <begin position="708"/>
        <end position="778"/>
    </location>
</feature>
<feature type="domain" description="PAS" evidence="8">
    <location>
        <begin position="832"/>
        <end position="902"/>
    </location>
</feature>
<dbReference type="CDD" id="cd00156">
    <property type="entry name" value="REC"/>
    <property type="match status" value="1"/>
</dbReference>
<name>A0A0W8F0G2_9ZZZZ</name>
<dbReference type="EMBL" id="LNQE01001670">
    <property type="protein sequence ID" value="KUG14332.1"/>
    <property type="molecule type" value="Genomic_DNA"/>
</dbReference>
<sequence>MVSPGTNEQVISVLCVDDEPSLLTITRKILERSGNLVVTTATSAAEAIQLLSSGSYDAIVSDYMMPEMDGIAFLKHIRAAGDRTPFIIFSGKGREEVVIEALNSGADFYLQKGGDPKAQFAELANKITYAVGRRRAEIALERQHTQLLASHAQLAAIEEDLRSSYHDLAVSREQIREREQRSAAMIQFLPDATFVIDTAGTVVAWNRAMEEMTGIPASAMIGRGSYEYALPFYGERRPILIDLALNSDDVLLERYTNVQRIGATLEGETVLARPQGRERILWGRASPLYDPDGRTTGAIESIRDVTVQRHAEKALAESEERYRSVSTVISDIAFSCIRADDGEYRIDWMTGAVPRTTGYSSDEVIAMGCWRNLVHPADLDTFDANILALPPGEAADCQLRIVRKDGEIRWLAVSTRAVSDTGARTRIYGGCRDITGAKIASDELRISHSRLEGAMEAGDIAWWEMDCTTGAVTVSARKAAMLGYPPEKFSHYTDFTALLHPDDHERAMQAMRDHLDGRASRYEVEYRIRAADRTYRWFSDTGGVTERDDAGNPAKVTGLVGNITGRKQAAAALAESEERYRIITENMTETISILDLSLRFTYVSPSITALRGYSVEEALGQSLEEVLTPECIPIAKQAFGAAMQQEASGNPVQTVTLDFEEYRKDGSTIWVNNTMTFLRDSAGKATAILIVGRDITEQRNAETALRESELFNRTLVENLPDYVLMYGMDGRIIHITPPAAAAFGYEVDEMVRANLASFVAEECRGEMVRKLERRIQENIIPPYEVVFVTRAGDRITVLVRGVQISYHDTPAILLVLTDITERKQAEAALRESEEKYRLIANNTADNIWIFDMDFNLQYVSPSVKKMKGFTVEEQLAMPLETMMTPASYAAVLQRFQEEMALETTGTADPGRTVTFETEEYCRDGSMIQVENSVTLLRDEQGRPVGMLGVSRDVTDRKRVEEALRESAEQYRALVEGLPDIVMRFDCAGRHLFVSGNVRDMVDIPAADFIGKTHAELGFPEAWCQFWEEAIRGVCDSGSPTETEFTFAGRKGETIFNWRLNPEFDEQGAVTSVLSISRDITLHRQAERNYQTLFREMLDGFALHEIILDEAGEPVDYRFLAVNPAFERMTDLKAEAIVGRTVLDVLPGTERHWIETYGRVALTGEPVLFHDYSAELSRYFEVTAFRPAPHQFACIFVDITERKQAEEALGIAHRKLRILSGITRHDILNQVMALQGFLALAADSSSGPEQAGYLTQAGTAAATILRHSEFTRMYEEIGLKNPVWLPLPYLLGMISDRRLPLRNDCGPLSLYADPMLEKVFSNLMENTLRHGTGATEVHLSCEESGDALRLIWEDDGPGIPADQKERIFERGIGKHTGFGLFLSREILAITGMTITETGEPGKGARFEILVPPGAWCRDRPDCAGNGEGA</sequence>
<dbReference type="PROSITE" id="PS50109">
    <property type="entry name" value="HIS_KIN"/>
    <property type="match status" value="1"/>
</dbReference>
<dbReference type="CDD" id="cd00130">
    <property type="entry name" value="PAS"/>
    <property type="match status" value="8"/>
</dbReference>
<dbReference type="Gene3D" id="3.30.565.10">
    <property type="entry name" value="Histidine kinase-like ATPase, C-terminal domain"/>
    <property type="match status" value="1"/>
</dbReference>
<dbReference type="Pfam" id="PF00072">
    <property type="entry name" value="Response_reg"/>
    <property type="match status" value="1"/>
</dbReference>
<dbReference type="InterPro" id="IPR052162">
    <property type="entry name" value="Sensor_kinase/Photoreceptor"/>
</dbReference>
<dbReference type="PANTHER" id="PTHR43304">
    <property type="entry name" value="PHYTOCHROME-LIKE PROTEIN CPH1"/>
    <property type="match status" value="1"/>
</dbReference>
<dbReference type="GO" id="GO:0000160">
    <property type="term" value="P:phosphorelay signal transduction system"/>
    <property type="evidence" value="ECO:0007669"/>
    <property type="project" value="InterPro"/>
</dbReference>
<dbReference type="SUPFAM" id="SSF55874">
    <property type="entry name" value="ATPase domain of HSP90 chaperone/DNA topoisomerase II/histidine kinase"/>
    <property type="match status" value="1"/>
</dbReference>
<feature type="domain" description="Response regulatory" evidence="7">
    <location>
        <begin position="12"/>
        <end position="127"/>
    </location>
</feature>
<dbReference type="SMART" id="SM00387">
    <property type="entry name" value="HATPase_c"/>
    <property type="match status" value="1"/>
</dbReference>
<feature type="domain" description="PAC" evidence="9">
    <location>
        <begin position="911"/>
        <end position="965"/>
    </location>
</feature>
<keyword evidence="3" id="KW-0597">Phosphoprotein</keyword>
<proteinExistence type="predicted"/>
<keyword evidence="4" id="KW-0808">Transferase</keyword>
<dbReference type="InterPro" id="IPR000700">
    <property type="entry name" value="PAS-assoc_C"/>
</dbReference>
<evidence type="ECO:0000256" key="4">
    <source>
        <dbReference type="ARBA" id="ARBA00022679"/>
    </source>
</evidence>
<feature type="domain" description="PAS" evidence="8">
    <location>
        <begin position="178"/>
        <end position="231"/>
    </location>
</feature>
<dbReference type="GO" id="GO:0004673">
    <property type="term" value="F:protein histidine kinase activity"/>
    <property type="evidence" value="ECO:0007669"/>
    <property type="project" value="UniProtKB-EC"/>
</dbReference>
<dbReference type="InterPro" id="IPR036890">
    <property type="entry name" value="HATPase_C_sf"/>
</dbReference>
<evidence type="ECO:0000259" key="8">
    <source>
        <dbReference type="PROSITE" id="PS50112"/>
    </source>
</evidence>
<evidence type="ECO:0000256" key="2">
    <source>
        <dbReference type="ARBA" id="ARBA00012438"/>
    </source>
</evidence>
<dbReference type="InterPro" id="IPR000014">
    <property type="entry name" value="PAS"/>
</dbReference>
<dbReference type="InterPro" id="IPR005467">
    <property type="entry name" value="His_kinase_dom"/>
</dbReference>
<feature type="domain" description="Histidine kinase" evidence="6">
    <location>
        <begin position="1315"/>
        <end position="1413"/>
    </location>
</feature>
<dbReference type="PANTHER" id="PTHR43304:SF1">
    <property type="entry name" value="PAC DOMAIN-CONTAINING PROTEIN"/>
    <property type="match status" value="1"/>
</dbReference>
<dbReference type="InterPro" id="IPR001789">
    <property type="entry name" value="Sig_transdc_resp-reg_receiver"/>
</dbReference>
<dbReference type="SUPFAM" id="SSF52172">
    <property type="entry name" value="CheY-like"/>
    <property type="match status" value="1"/>
</dbReference>
<dbReference type="NCBIfam" id="TIGR00229">
    <property type="entry name" value="sensory_box"/>
    <property type="match status" value="8"/>
</dbReference>
<dbReference type="InterPro" id="IPR011006">
    <property type="entry name" value="CheY-like_superfamily"/>
</dbReference>
<gene>
    <name evidence="10" type="ORF">ASZ90_016025</name>
</gene>
<evidence type="ECO:0000259" key="7">
    <source>
        <dbReference type="PROSITE" id="PS50110"/>
    </source>
</evidence>
<protein>
    <recommendedName>
        <fullName evidence="2">histidine kinase</fullName>
        <ecNumber evidence="2">2.7.13.3</ecNumber>
    </recommendedName>
</protein>
<feature type="domain" description="PAC" evidence="9">
    <location>
        <begin position="781"/>
        <end position="831"/>
    </location>
</feature>
<dbReference type="SMART" id="SM00091">
    <property type="entry name" value="PAS"/>
    <property type="match status" value="8"/>
</dbReference>
<dbReference type="PROSITE" id="PS50110">
    <property type="entry name" value="RESPONSE_REGULATORY"/>
    <property type="match status" value="1"/>
</dbReference>
<dbReference type="Pfam" id="PF08448">
    <property type="entry name" value="PAS_4"/>
    <property type="match status" value="5"/>
</dbReference>
<dbReference type="EC" id="2.7.13.3" evidence="2"/>
<dbReference type="SMART" id="SM00086">
    <property type="entry name" value="PAC"/>
    <property type="match status" value="7"/>
</dbReference>
<feature type="domain" description="PAC" evidence="9">
    <location>
        <begin position="522"/>
        <end position="575"/>
    </location>
</feature>
<feature type="domain" description="PAC" evidence="9">
    <location>
        <begin position="265"/>
        <end position="317"/>
    </location>
</feature>
<dbReference type="Gene3D" id="3.40.50.2300">
    <property type="match status" value="1"/>
</dbReference>
<evidence type="ECO:0000256" key="1">
    <source>
        <dbReference type="ARBA" id="ARBA00000085"/>
    </source>
</evidence>
<feature type="domain" description="PAC" evidence="9">
    <location>
        <begin position="1040"/>
        <end position="1091"/>
    </location>
</feature>
<feature type="domain" description="PAS" evidence="8">
    <location>
        <begin position="447"/>
        <end position="518"/>
    </location>
</feature>
<evidence type="ECO:0000313" key="10">
    <source>
        <dbReference type="EMBL" id="KUG14332.1"/>
    </source>
</evidence>
<dbReference type="InterPro" id="IPR035965">
    <property type="entry name" value="PAS-like_dom_sf"/>
</dbReference>
<comment type="catalytic activity">
    <reaction evidence="1">
        <text>ATP + protein L-histidine = ADP + protein N-phospho-L-histidine.</text>
        <dbReference type="EC" id="2.7.13.3"/>
    </reaction>
</comment>
<accession>A0A0W8F0G2</accession>
<dbReference type="Pfam" id="PF08447">
    <property type="entry name" value="PAS_3"/>
    <property type="match status" value="2"/>
</dbReference>
<feature type="domain" description="PAC" evidence="9">
    <location>
        <begin position="655"/>
        <end position="707"/>
    </location>
</feature>
<evidence type="ECO:0000256" key="3">
    <source>
        <dbReference type="ARBA" id="ARBA00022553"/>
    </source>
</evidence>
<feature type="domain" description="PAC" evidence="9">
    <location>
        <begin position="395"/>
        <end position="446"/>
    </location>
</feature>
<evidence type="ECO:0000259" key="6">
    <source>
        <dbReference type="PROSITE" id="PS50109"/>
    </source>
</evidence>
<feature type="domain" description="PAS" evidence="8">
    <location>
        <begin position="576"/>
        <end position="646"/>
    </location>
</feature>
<dbReference type="InterPro" id="IPR003594">
    <property type="entry name" value="HATPase_dom"/>
</dbReference>
<dbReference type="Pfam" id="PF13426">
    <property type="entry name" value="PAS_9"/>
    <property type="match status" value="1"/>
</dbReference>
<dbReference type="Pfam" id="PF02518">
    <property type="entry name" value="HATPase_c"/>
    <property type="match status" value="1"/>
</dbReference>
<feature type="domain" description="PAS" evidence="8">
    <location>
        <begin position="966"/>
        <end position="1020"/>
    </location>
</feature>
<dbReference type="CDD" id="cd00075">
    <property type="entry name" value="HATPase"/>
    <property type="match status" value="1"/>
</dbReference>
<comment type="caution">
    <text evidence="10">The sequence shown here is derived from an EMBL/GenBank/DDBJ whole genome shotgun (WGS) entry which is preliminary data.</text>
</comment>
<dbReference type="SUPFAM" id="SSF55785">
    <property type="entry name" value="PYP-like sensor domain (PAS domain)"/>
    <property type="match status" value="8"/>
</dbReference>
<dbReference type="Gene3D" id="3.30.450.20">
    <property type="entry name" value="PAS domain"/>
    <property type="match status" value="8"/>
</dbReference>
<dbReference type="InterPro" id="IPR001610">
    <property type="entry name" value="PAC"/>
</dbReference>
<organism evidence="10">
    <name type="scientific">hydrocarbon metagenome</name>
    <dbReference type="NCBI Taxonomy" id="938273"/>
    <lineage>
        <taxon>unclassified sequences</taxon>
        <taxon>metagenomes</taxon>
        <taxon>ecological metagenomes</taxon>
    </lineage>
</organism>
<dbReference type="SMART" id="SM00448">
    <property type="entry name" value="REC"/>
    <property type="match status" value="1"/>
</dbReference>
<evidence type="ECO:0000259" key="9">
    <source>
        <dbReference type="PROSITE" id="PS50113"/>
    </source>
</evidence>